<dbReference type="InterPro" id="IPR001128">
    <property type="entry name" value="Cyt_P450"/>
</dbReference>
<dbReference type="RefSeq" id="XP_026610507.1">
    <property type="nucleotide sequence ID" value="XM_026757529.1"/>
</dbReference>
<feature type="binding site" description="axial binding residue" evidence="6">
    <location>
        <position position="174"/>
    </location>
    <ligand>
        <name>heme</name>
        <dbReference type="ChEBI" id="CHEBI:30413"/>
    </ligand>
    <ligandPart>
        <name>Fe</name>
        <dbReference type="ChEBI" id="CHEBI:18248"/>
    </ligandPart>
</feature>
<dbReference type="GO" id="GO:0020037">
    <property type="term" value="F:heme binding"/>
    <property type="evidence" value="ECO:0007669"/>
    <property type="project" value="InterPro"/>
</dbReference>
<keyword evidence="5 6" id="KW-0408">Iron</keyword>
<dbReference type="Pfam" id="PF00067">
    <property type="entry name" value="p450"/>
    <property type="match status" value="1"/>
</dbReference>
<comment type="similarity">
    <text evidence="2 7">Belongs to the cytochrome P450 family.</text>
</comment>
<proteinExistence type="inferred from homology"/>
<dbReference type="GO" id="GO:0044283">
    <property type="term" value="P:small molecule biosynthetic process"/>
    <property type="evidence" value="ECO:0007669"/>
    <property type="project" value="UniProtKB-ARBA"/>
</dbReference>
<dbReference type="InterPro" id="IPR036396">
    <property type="entry name" value="Cyt_P450_sf"/>
</dbReference>
<comment type="cofactor">
    <cofactor evidence="1 6">
        <name>heme</name>
        <dbReference type="ChEBI" id="CHEBI:30413"/>
    </cofactor>
</comment>
<dbReference type="PANTHER" id="PTHR24305">
    <property type="entry name" value="CYTOCHROME P450"/>
    <property type="match status" value="1"/>
</dbReference>
<name>A0A397G5L0_ASPTH</name>
<reference evidence="8" key="1">
    <citation type="submission" date="2018-08" db="EMBL/GenBank/DDBJ databases">
        <title>Draft genome sequence of azole-resistant Aspergillus thermomutatus (Neosartorya pseudofischeri) strain HMR AF 39, isolated from a human nasal aspirate.</title>
        <authorList>
            <person name="Parent-Michaud M."/>
            <person name="Dufresne P.J."/>
            <person name="Fournier E."/>
            <person name="Martineau C."/>
            <person name="Moreira S."/>
            <person name="Perkins V."/>
            <person name="De Repentigny L."/>
            <person name="Dufresne S.F."/>
        </authorList>
    </citation>
    <scope>NUCLEOTIDE SEQUENCE [LARGE SCALE GENOMIC DNA]</scope>
    <source>
        <strain evidence="8">HMR AF 39</strain>
    </source>
</reference>
<evidence type="ECO:0000256" key="5">
    <source>
        <dbReference type="ARBA" id="ARBA00023004"/>
    </source>
</evidence>
<keyword evidence="4 7" id="KW-0560">Oxidoreductase</keyword>
<dbReference type="GO" id="GO:0004497">
    <property type="term" value="F:monooxygenase activity"/>
    <property type="evidence" value="ECO:0007669"/>
    <property type="project" value="UniProtKB-KW"/>
</dbReference>
<dbReference type="SUPFAM" id="SSF48264">
    <property type="entry name" value="Cytochrome P450"/>
    <property type="match status" value="2"/>
</dbReference>
<evidence type="ECO:0000313" key="8">
    <source>
        <dbReference type="EMBL" id="RHZ44868.1"/>
    </source>
</evidence>
<dbReference type="Gene3D" id="1.10.630.10">
    <property type="entry name" value="Cytochrome P450"/>
    <property type="match status" value="2"/>
</dbReference>
<dbReference type="GO" id="GO:0005506">
    <property type="term" value="F:iron ion binding"/>
    <property type="evidence" value="ECO:0007669"/>
    <property type="project" value="InterPro"/>
</dbReference>
<dbReference type="GO" id="GO:0016705">
    <property type="term" value="F:oxidoreductase activity, acting on paired donors, with incorporation or reduction of molecular oxygen"/>
    <property type="evidence" value="ECO:0007669"/>
    <property type="project" value="InterPro"/>
</dbReference>
<sequence length="230" mass="26648">MKQHRPVVRVVPNELSFNTAQSWKDIYGVRKGRPTFIKSDFYDGGNFADQASPIVSERDLAKHSEMRKFLATAFSDRSLREQESLITKVIDRFIDQVGRRGVSKEEIDMTMWSNLLTFDIKENWTIVSTNPLAASLGATNFDSPWTFSPERWLGANNLDQLEASQPFSLGPRFCLGRGLAWLELRLTLAKLHYQYDMELVDEDVDWHHDVAMHLLWDKPKLMMRVVLRDD</sequence>
<evidence type="ECO:0000256" key="1">
    <source>
        <dbReference type="ARBA" id="ARBA00001971"/>
    </source>
</evidence>
<keyword evidence="7" id="KW-0503">Monooxygenase</keyword>
<evidence type="ECO:0000256" key="2">
    <source>
        <dbReference type="ARBA" id="ARBA00010617"/>
    </source>
</evidence>
<dbReference type="EMBL" id="NKHU02000311">
    <property type="protein sequence ID" value="RHZ44868.1"/>
    <property type="molecule type" value="Genomic_DNA"/>
</dbReference>
<gene>
    <name evidence="8" type="ORF">CDV56_103910</name>
</gene>
<evidence type="ECO:0000256" key="6">
    <source>
        <dbReference type="PIRSR" id="PIRSR602401-1"/>
    </source>
</evidence>
<keyword evidence="9" id="KW-1185">Reference proteome</keyword>
<dbReference type="InterPro" id="IPR050121">
    <property type="entry name" value="Cytochrome_P450_monoxygenase"/>
</dbReference>
<evidence type="ECO:0000256" key="7">
    <source>
        <dbReference type="RuleBase" id="RU000461"/>
    </source>
</evidence>
<evidence type="ECO:0000313" key="9">
    <source>
        <dbReference type="Proteomes" id="UP000215305"/>
    </source>
</evidence>
<dbReference type="Proteomes" id="UP000215305">
    <property type="component" value="Unassembled WGS sequence"/>
</dbReference>
<dbReference type="PANTHER" id="PTHR24305:SF161">
    <property type="entry name" value="P450, PUTATIVE (EUROFUNG)-RELATED"/>
    <property type="match status" value="1"/>
</dbReference>
<protein>
    <submittedName>
        <fullName evidence="8">Uncharacterized protein</fullName>
    </submittedName>
</protein>
<dbReference type="GeneID" id="38125884"/>
<evidence type="ECO:0000256" key="3">
    <source>
        <dbReference type="ARBA" id="ARBA00022723"/>
    </source>
</evidence>
<dbReference type="InterPro" id="IPR017972">
    <property type="entry name" value="Cyt_P450_CS"/>
</dbReference>
<dbReference type="PROSITE" id="PS00086">
    <property type="entry name" value="CYTOCHROME_P450"/>
    <property type="match status" value="1"/>
</dbReference>
<dbReference type="STRING" id="41047.A0A397G5L0"/>
<dbReference type="InterPro" id="IPR002401">
    <property type="entry name" value="Cyt_P450_E_grp-I"/>
</dbReference>
<dbReference type="PRINTS" id="PR00463">
    <property type="entry name" value="EP450I"/>
</dbReference>
<accession>A0A397G5L0</accession>
<dbReference type="OrthoDB" id="1470350at2759"/>
<evidence type="ECO:0000256" key="4">
    <source>
        <dbReference type="ARBA" id="ARBA00023002"/>
    </source>
</evidence>
<keyword evidence="3 6" id="KW-0479">Metal-binding</keyword>
<dbReference type="AlphaFoldDB" id="A0A397G5L0"/>
<comment type="caution">
    <text evidence="8">The sequence shown here is derived from an EMBL/GenBank/DDBJ whole genome shotgun (WGS) entry which is preliminary data.</text>
</comment>
<organism evidence="8 9">
    <name type="scientific">Aspergillus thermomutatus</name>
    <name type="common">Neosartorya pseudofischeri</name>
    <dbReference type="NCBI Taxonomy" id="41047"/>
    <lineage>
        <taxon>Eukaryota</taxon>
        <taxon>Fungi</taxon>
        <taxon>Dikarya</taxon>
        <taxon>Ascomycota</taxon>
        <taxon>Pezizomycotina</taxon>
        <taxon>Eurotiomycetes</taxon>
        <taxon>Eurotiomycetidae</taxon>
        <taxon>Eurotiales</taxon>
        <taxon>Aspergillaceae</taxon>
        <taxon>Aspergillus</taxon>
        <taxon>Aspergillus subgen. Fumigati</taxon>
    </lineage>
</organism>
<dbReference type="VEuPathDB" id="FungiDB:CDV56_103910"/>
<keyword evidence="6 7" id="KW-0349">Heme</keyword>